<comment type="caution">
    <text evidence="3">The sequence shown here is derived from an EMBL/GenBank/DDBJ whole genome shotgun (WGS) entry which is preliminary data.</text>
</comment>
<evidence type="ECO:0000313" key="4">
    <source>
        <dbReference type="Proteomes" id="UP001275436"/>
    </source>
</evidence>
<accession>A0ABQ5TNB8</accession>
<dbReference type="PANTHER" id="PTHR37296">
    <property type="entry name" value="CONSERVED VIRULENCE FACTOR B"/>
    <property type="match status" value="1"/>
</dbReference>
<dbReference type="PIRSF" id="PIRSF012524">
    <property type="entry name" value="YitL_S1"/>
    <property type="match status" value="1"/>
</dbReference>
<dbReference type="EMBL" id="BSKO01000001">
    <property type="protein sequence ID" value="GLO67256.1"/>
    <property type="molecule type" value="Genomic_DNA"/>
</dbReference>
<dbReference type="RefSeq" id="WP_260049189.1">
    <property type="nucleotide sequence ID" value="NZ_BSKO01000001.1"/>
</dbReference>
<dbReference type="Pfam" id="PF21543">
    <property type="entry name" value="CvfB_2nd"/>
    <property type="match status" value="1"/>
</dbReference>
<dbReference type="InterPro" id="IPR048587">
    <property type="entry name" value="CvfB_S1_3rd"/>
</dbReference>
<comment type="similarity">
    <text evidence="1">Belongs to the CvfB family.</text>
</comment>
<dbReference type="InterPro" id="IPR040764">
    <property type="entry name" value="CvfB_WH"/>
</dbReference>
<evidence type="ECO:0000313" key="3">
    <source>
        <dbReference type="EMBL" id="GLO67256.1"/>
    </source>
</evidence>
<keyword evidence="4" id="KW-1185">Reference proteome</keyword>
<dbReference type="SUPFAM" id="SSF50249">
    <property type="entry name" value="Nucleic acid-binding proteins"/>
    <property type="match status" value="1"/>
</dbReference>
<dbReference type="Pfam" id="PF13509">
    <property type="entry name" value="S1_2"/>
    <property type="match status" value="1"/>
</dbReference>
<gene>
    <name evidence="3" type="primary">yitL</name>
    <name evidence="3" type="ORF">MACH08_30400</name>
</gene>
<dbReference type="Gene3D" id="2.40.50.140">
    <property type="entry name" value="Nucleic acid-binding proteins"/>
    <property type="match status" value="2"/>
</dbReference>
<reference evidence="3 4" key="1">
    <citation type="submission" date="2023-02" db="EMBL/GenBank/DDBJ databases">
        <title>Oceanobacillus kimchii IFOP_LL358 isolated form Alexandrium catenella lab strain.</title>
        <authorList>
            <person name="Gajardo G."/>
            <person name="Ueki S."/>
            <person name="Maruyama F."/>
        </authorList>
    </citation>
    <scope>NUCLEOTIDE SEQUENCE [LARGE SCALE GENOMIC DNA]</scope>
    <source>
        <strain evidence="3 4">IFOP_LL358</strain>
    </source>
</reference>
<dbReference type="SMART" id="SM00316">
    <property type="entry name" value="S1"/>
    <property type="match status" value="2"/>
</dbReference>
<dbReference type="Proteomes" id="UP001275436">
    <property type="component" value="Unassembled WGS sequence"/>
</dbReference>
<dbReference type="InterPro" id="IPR039566">
    <property type="entry name" value="CvfB_S1_st"/>
</dbReference>
<sequence length="286" mass="32143">MQTELPLGSIVTMKVLRKIDTGYVLTAFGEEALLHNKETEEQLEIDQEVDVFLYTDKQGKIISSARLPFITVGIYDWAEVVGVIPRLGVFVSIGIVKDILVSKDDLPLYRDTWPKSGDRLFITLKVDKKGRLLAVPAEEDIIANEVFAAPENIIHDKVRGTIYHTEKEGAALLTTEGYRGFIHHTERKEEPRVGQVVEGRVIAVKEDGSINISLRPLKQDSLDEDADLILKHLKDNHGTIPFHDKSEPEEIRATFQISKAAFKRALGRLLKEGKVKQENGQTILLE</sequence>
<dbReference type="InterPro" id="IPR036388">
    <property type="entry name" value="WH-like_DNA-bd_sf"/>
</dbReference>
<dbReference type="Gene3D" id="1.10.10.10">
    <property type="entry name" value="Winged helix-like DNA-binding domain superfamily/Winged helix DNA-binding domain"/>
    <property type="match status" value="1"/>
</dbReference>
<name>A0ABQ5TNB8_9BACI</name>
<dbReference type="Pfam" id="PF21191">
    <property type="entry name" value="CvfB_1st"/>
    <property type="match status" value="1"/>
</dbReference>
<dbReference type="InterPro" id="IPR003029">
    <property type="entry name" value="S1_domain"/>
</dbReference>
<organism evidence="3 4">
    <name type="scientific">Oceanobacillus kimchii</name>
    <dbReference type="NCBI Taxonomy" id="746691"/>
    <lineage>
        <taxon>Bacteria</taxon>
        <taxon>Bacillati</taxon>
        <taxon>Bacillota</taxon>
        <taxon>Bacilli</taxon>
        <taxon>Bacillales</taxon>
        <taxon>Bacillaceae</taxon>
        <taxon>Oceanobacillus</taxon>
    </lineage>
</organism>
<feature type="domain" description="S1 motif" evidence="2">
    <location>
        <begin position="155"/>
        <end position="215"/>
    </location>
</feature>
<evidence type="ECO:0000259" key="2">
    <source>
        <dbReference type="PROSITE" id="PS50126"/>
    </source>
</evidence>
<dbReference type="PROSITE" id="PS50126">
    <property type="entry name" value="S1"/>
    <property type="match status" value="1"/>
</dbReference>
<dbReference type="InterPro" id="IPR048588">
    <property type="entry name" value="CvfB_S1_2nd"/>
</dbReference>
<dbReference type="InterPro" id="IPR014464">
    <property type="entry name" value="CvfB_fam"/>
</dbReference>
<dbReference type="InterPro" id="IPR012340">
    <property type="entry name" value="NA-bd_OB-fold"/>
</dbReference>
<dbReference type="Pfam" id="PF17783">
    <property type="entry name" value="WHD_CvfB"/>
    <property type="match status" value="1"/>
</dbReference>
<evidence type="ECO:0000256" key="1">
    <source>
        <dbReference type="PIRNR" id="PIRNR012524"/>
    </source>
</evidence>
<dbReference type="PANTHER" id="PTHR37296:SF1">
    <property type="entry name" value="CONSERVED VIRULENCE FACTOR B"/>
    <property type="match status" value="1"/>
</dbReference>
<proteinExistence type="inferred from homology"/>
<protein>
    <recommendedName>
        <fullName evidence="2">S1 motif domain-containing protein</fullName>
    </recommendedName>
</protein>